<organism evidence="1 2">
    <name type="scientific">Trichonephila clavata</name>
    <name type="common">Joro spider</name>
    <name type="synonym">Nephila clavata</name>
    <dbReference type="NCBI Taxonomy" id="2740835"/>
    <lineage>
        <taxon>Eukaryota</taxon>
        <taxon>Metazoa</taxon>
        <taxon>Ecdysozoa</taxon>
        <taxon>Arthropoda</taxon>
        <taxon>Chelicerata</taxon>
        <taxon>Arachnida</taxon>
        <taxon>Araneae</taxon>
        <taxon>Araneomorphae</taxon>
        <taxon>Entelegynae</taxon>
        <taxon>Araneoidea</taxon>
        <taxon>Nephilidae</taxon>
        <taxon>Trichonephila</taxon>
    </lineage>
</organism>
<dbReference type="EMBL" id="BMAO01026018">
    <property type="protein sequence ID" value="GFR06476.1"/>
    <property type="molecule type" value="Genomic_DNA"/>
</dbReference>
<protein>
    <submittedName>
        <fullName evidence="1">Uncharacterized protein</fullName>
    </submittedName>
</protein>
<evidence type="ECO:0000313" key="2">
    <source>
        <dbReference type="Proteomes" id="UP000887116"/>
    </source>
</evidence>
<comment type="caution">
    <text evidence="1">The sequence shown here is derived from an EMBL/GenBank/DDBJ whole genome shotgun (WGS) entry which is preliminary data.</text>
</comment>
<dbReference type="OrthoDB" id="6568968at2759"/>
<dbReference type="Proteomes" id="UP000887116">
    <property type="component" value="Unassembled WGS sequence"/>
</dbReference>
<gene>
    <name evidence="1" type="ORF">TNCT_188211</name>
</gene>
<dbReference type="AlphaFoldDB" id="A0A8X6LD59"/>
<keyword evidence="2" id="KW-1185">Reference proteome</keyword>
<proteinExistence type="predicted"/>
<sequence>MLLGLHLLEHRGYYRNCPQTQLTPDHIFACKALLASLFKLDASPQDILYSLQAPDLARLLLGILDLYRNALNP</sequence>
<reference evidence="1" key="1">
    <citation type="submission" date="2020-07" db="EMBL/GenBank/DDBJ databases">
        <title>Multicomponent nature underlies the extraordinary mechanical properties of spider dragline silk.</title>
        <authorList>
            <person name="Kono N."/>
            <person name="Nakamura H."/>
            <person name="Mori M."/>
            <person name="Yoshida Y."/>
            <person name="Ohtoshi R."/>
            <person name="Malay A.D."/>
            <person name="Moran D.A.P."/>
            <person name="Tomita M."/>
            <person name="Numata K."/>
            <person name="Arakawa K."/>
        </authorList>
    </citation>
    <scope>NUCLEOTIDE SEQUENCE</scope>
</reference>
<accession>A0A8X6LD59</accession>
<name>A0A8X6LD59_TRICU</name>
<evidence type="ECO:0000313" key="1">
    <source>
        <dbReference type="EMBL" id="GFR06476.1"/>
    </source>
</evidence>